<proteinExistence type="inferred from homology"/>
<reference evidence="4" key="1">
    <citation type="journal article" date="2018" name="Genome Biol.">
        <title>SKESA: strategic k-mer extension for scrupulous assemblies.</title>
        <authorList>
            <person name="Souvorov A."/>
            <person name="Agarwala R."/>
            <person name="Lipman D.J."/>
        </authorList>
    </citation>
    <scope>NUCLEOTIDE SEQUENCE</scope>
    <source>
        <strain evidence="4">OLC2673_Aeromonas</strain>
    </source>
</reference>
<dbReference type="EMBL" id="DACTUL010000053">
    <property type="protein sequence ID" value="HAT6346431.1"/>
    <property type="molecule type" value="Genomic_DNA"/>
</dbReference>
<name>A0AAD3YMG8_AERHY</name>
<evidence type="ECO:0000256" key="1">
    <source>
        <dbReference type="ARBA" id="ARBA00093464"/>
    </source>
</evidence>
<dbReference type="Proteomes" id="UP000859505">
    <property type="component" value="Unassembled WGS sequence"/>
</dbReference>
<dbReference type="Pfam" id="PF04219">
    <property type="entry name" value="DUF413"/>
    <property type="match status" value="1"/>
</dbReference>
<evidence type="ECO:0000256" key="3">
    <source>
        <dbReference type="SAM" id="MobiDB-lite"/>
    </source>
</evidence>
<dbReference type="EMBL" id="PUTQ01000017">
    <property type="protein sequence ID" value="RCF48742.1"/>
    <property type="molecule type" value="Genomic_DNA"/>
</dbReference>
<evidence type="ECO:0000313" key="4">
    <source>
        <dbReference type="EMBL" id="HAT6346431.1"/>
    </source>
</evidence>
<evidence type="ECO:0000256" key="2">
    <source>
        <dbReference type="ARBA" id="ARBA00093628"/>
    </source>
</evidence>
<reference evidence="5 6" key="2">
    <citation type="journal article" date="2018" name="PLoS ONE">
        <title>Phenotypic characterization and whole genome analysis of extended-spectrum beta-lactamase-producing bacteria isolated from dogs in Germany.</title>
        <authorList>
            <person name="Boehmer T."/>
            <person name="Vogler A.J."/>
            <person name="Thomas A."/>
            <person name="Sauer S."/>
            <person name="Hergenroether M."/>
            <person name="Straubinger R.K."/>
            <person name="Birdsell D."/>
            <person name="Keim P."/>
            <person name="Sahl J.W."/>
            <person name="Williamson C.H."/>
            <person name="Riehm J.M."/>
        </authorList>
    </citation>
    <scope>NUCLEOTIDE SEQUENCE [LARGE SCALE GENOMIC DNA]</scope>
    <source>
        <strain evidence="5 6">AFG_SD03_1510_Ahy_093</strain>
    </source>
</reference>
<feature type="compositionally biased region" description="Gly residues" evidence="3">
    <location>
        <begin position="153"/>
        <end position="171"/>
    </location>
</feature>
<reference evidence="4" key="5">
    <citation type="submission" date="2020-01" db="EMBL/GenBank/DDBJ databases">
        <authorList>
            <consortium name="NCBI Pathogen Detection Project"/>
        </authorList>
    </citation>
    <scope>NUCLEOTIDE SEQUENCE</scope>
    <source>
        <strain evidence="4">OLC2673_Aeromonas</strain>
    </source>
</reference>
<gene>
    <name evidence="5" type="ORF">C6C11_12850</name>
    <name evidence="4" type="ORF">JAJ28_004240</name>
</gene>
<dbReference type="Proteomes" id="UP000253075">
    <property type="component" value="Unassembled WGS sequence"/>
</dbReference>
<evidence type="ECO:0000313" key="5">
    <source>
        <dbReference type="EMBL" id="RCF48742.1"/>
    </source>
</evidence>
<evidence type="ECO:0000313" key="7">
    <source>
        <dbReference type="Proteomes" id="UP000859505"/>
    </source>
</evidence>
<comment type="similarity">
    <text evidence="1">Belongs to the MaoP family.</text>
</comment>
<sequence length="171" mass="18680">MPFPPAQTHWIMAKPLSIKDIYPYSEKIDFALCDGLMILARKGQTNQKKSTMSFESDKRFNDFKHFPRGLRRSGEFTVAEADSLEKYGTAMLALYQGNLAPRDDVESAFIEQVKSGAAGSNPHAKVWFKYLKVIGPKRVHRLCTVAGGANEETGGGGFEGGSGGGSDESID</sequence>
<feature type="region of interest" description="Disordered" evidence="3">
    <location>
        <begin position="150"/>
        <end position="171"/>
    </location>
</feature>
<organism evidence="4 7">
    <name type="scientific">Aeromonas hydrophila</name>
    <dbReference type="NCBI Taxonomy" id="644"/>
    <lineage>
        <taxon>Bacteria</taxon>
        <taxon>Pseudomonadati</taxon>
        <taxon>Pseudomonadota</taxon>
        <taxon>Gammaproteobacteria</taxon>
        <taxon>Aeromonadales</taxon>
        <taxon>Aeromonadaceae</taxon>
        <taxon>Aeromonas</taxon>
    </lineage>
</organism>
<comment type="caution">
    <text evidence="4">The sequence shown here is derived from an EMBL/GenBank/DDBJ whole genome shotgun (WGS) entry which is preliminary data.</text>
</comment>
<dbReference type="AlphaFoldDB" id="A0AAD3YMG8"/>
<reference evidence="5" key="4">
    <citation type="submission" date="2018-02" db="EMBL/GenBank/DDBJ databases">
        <authorList>
            <person name="Williamson C."/>
        </authorList>
    </citation>
    <scope>NUCLEOTIDE SEQUENCE</scope>
    <source>
        <strain evidence="5">AFG_SD03_1510_Ahy_093</strain>
    </source>
</reference>
<protein>
    <recommendedName>
        <fullName evidence="2">Macrodomain Ori protein</fullName>
    </recommendedName>
</protein>
<evidence type="ECO:0000313" key="6">
    <source>
        <dbReference type="Proteomes" id="UP000253075"/>
    </source>
</evidence>
<dbReference type="InterPro" id="IPR007335">
    <property type="entry name" value="DUF413"/>
</dbReference>
<reference evidence="6" key="3">
    <citation type="submission" date="2018-02" db="EMBL/GenBank/DDBJ databases">
        <title>Phenotypic characterization and whole genome analysis of multidrug-resistant, extended-spectrum beta-lactamase-producing bacteria isolated from dogs in Germany.</title>
        <authorList>
            <person name="Williamson C."/>
        </authorList>
    </citation>
    <scope>NUCLEOTIDE SEQUENCE [LARGE SCALE GENOMIC DNA]</scope>
    <source>
        <strain evidence="6">AFG_SD03_1510_Ahy_093</strain>
    </source>
</reference>
<accession>A0AAD3YMG8</accession>